<organism evidence="2">
    <name type="scientific">marine sediment metagenome</name>
    <dbReference type="NCBI Taxonomy" id="412755"/>
    <lineage>
        <taxon>unclassified sequences</taxon>
        <taxon>metagenomes</taxon>
        <taxon>ecological metagenomes</taxon>
    </lineage>
</organism>
<feature type="region of interest" description="Disordered" evidence="1">
    <location>
        <begin position="148"/>
        <end position="173"/>
    </location>
</feature>
<proteinExistence type="predicted"/>
<evidence type="ECO:0000256" key="1">
    <source>
        <dbReference type="SAM" id="MobiDB-lite"/>
    </source>
</evidence>
<evidence type="ECO:0000313" key="2">
    <source>
        <dbReference type="EMBL" id="KKN88700.1"/>
    </source>
</evidence>
<gene>
    <name evidence="2" type="ORF">LCGC14_0245910</name>
</gene>
<protein>
    <submittedName>
        <fullName evidence="2">Uncharacterized protein</fullName>
    </submittedName>
</protein>
<sequence length="173" mass="19304">MSKTVKIITKEVLKDKTKVDYAKLGILEERGEKVTDPVTGEQYFAHSDPKKTSFNAWSKKPWDKEGEASPDLGYNLEVGQRILGSVVTRRVTPYDMPVDPDSGEIRSVDTYSCLVKGDTDNAEEFEIAIERQFRANNHPLPSIEEEAKMEEEKLATGTALLSEKSKVPVAELG</sequence>
<reference evidence="2" key="1">
    <citation type="journal article" date="2015" name="Nature">
        <title>Complex archaea that bridge the gap between prokaryotes and eukaryotes.</title>
        <authorList>
            <person name="Spang A."/>
            <person name="Saw J.H."/>
            <person name="Jorgensen S.L."/>
            <person name="Zaremba-Niedzwiedzka K."/>
            <person name="Martijn J."/>
            <person name="Lind A.E."/>
            <person name="van Eijk R."/>
            <person name="Schleper C."/>
            <person name="Guy L."/>
            <person name="Ettema T.J."/>
        </authorList>
    </citation>
    <scope>NUCLEOTIDE SEQUENCE</scope>
</reference>
<dbReference type="AlphaFoldDB" id="A0A0F9U656"/>
<name>A0A0F9U656_9ZZZZ</name>
<dbReference type="EMBL" id="LAZR01000126">
    <property type="protein sequence ID" value="KKN88700.1"/>
    <property type="molecule type" value="Genomic_DNA"/>
</dbReference>
<comment type="caution">
    <text evidence="2">The sequence shown here is derived from an EMBL/GenBank/DDBJ whole genome shotgun (WGS) entry which is preliminary data.</text>
</comment>
<accession>A0A0F9U656</accession>